<dbReference type="PANTHER" id="PTHR35391">
    <property type="entry name" value="C2H2-TYPE DOMAIN-CONTAINING PROTEIN-RELATED"/>
    <property type="match status" value="1"/>
</dbReference>
<feature type="compositionally biased region" description="Basic and acidic residues" evidence="1">
    <location>
        <begin position="758"/>
        <end position="768"/>
    </location>
</feature>
<feature type="compositionally biased region" description="Acidic residues" evidence="1">
    <location>
        <begin position="457"/>
        <end position="469"/>
    </location>
</feature>
<dbReference type="Pfam" id="PF26082">
    <property type="entry name" value="zf-C2H2_AcuF"/>
    <property type="match status" value="1"/>
</dbReference>
<dbReference type="PROSITE" id="PS51035">
    <property type="entry name" value="BAG"/>
    <property type="match status" value="1"/>
</dbReference>
<name>A0ABR4C8E2_9HELO</name>
<reference evidence="3 4" key="1">
    <citation type="journal article" date="2024" name="Commun. Biol.">
        <title>Comparative genomic analysis of thermophilic fungi reveals convergent evolutionary adaptations and gene losses.</title>
        <authorList>
            <person name="Steindorff A.S."/>
            <person name="Aguilar-Pontes M.V."/>
            <person name="Robinson A.J."/>
            <person name="Andreopoulos B."/>
            <person name="LaButti K."/>
            <person name="Kuo A."/>
            <person name="Mondo S."/>
            <person name="Riley R."/>
            <person name="Otillar R."/>
            <person name="Haridas S."/>
            <person name="Lipzen A."/>
            <person name="Grimwood J."/>
            <person name="Schmutz J."/>
            <person name="Clum A."/>
            <person name="Reid I.D."/>
            <person name="Moisan M.C."/>
            <person name="Butler G."/>
            <person name="Nguyen T.T.M."/>
            <person name="Dewar K."/>
            <person name="Conant G."/>
            <person name="Drula E."/>
            <person name="Henrissat B."/>
            <person name="Hansel C."/>
            <person name="Singer S."/>
            <person name="Hutchinson M.I."/>
            <person name="de Vries R.P."/>
            <person name="Natvig D.O."/>
            <person name="Powell A.J."/>
            <person name="Tsang A."/>
            <person name="Grigoriev I.V."/>
        </authorList>
    </citation>
    <scope>NUCLEOTIDE SEQUENCE [LARGE SCALE GENOMIC DNA]</scope>
    <source>
        <strain evidence="3 4">CBS 494.80</strain>
    </source>
</reference>
<feature type="region of interest" description="Disordered" evidence="1">
    <location>
        <begin position="874"/>
        <end position="893"/>
    </location>
</feature>
<feature type="region of interest" description="Disordered" evidence="1">
    <location>
        <begin position="625"/>
        <end position="651"/>
    </location>
</feature>
<dbReference type="PANTHER" id="PTHR35391:SF7">
    <property type="entry name" value="C2H2-TYPE DOMAIN-CONTAINING PROTEIN"/>
    <property type="match status" value="1"/>
</dbReference>
<feature type="region of interest" description="Disordered" evidence="1">
    <location>
        <begin position="457"/>
        <end position="479"/>
    </location>
</feature>
<dbReference type="Gene3D" id="1.20.58.120">
    <property type="entry name" value="BAG domain"/>
    <property type="match status" value="1"/>
</dbReference>
<feature type="compositionally biased region" description="Basic and acidic residues" evidence="1">
    <location>
        <begin position="681"/>
        <end position="694"/>
    </location>
</feature>
<feature type="region of interest" description="Disordered" evidence="1">
    <location>
        <begin position="1172"/>
        <end position="1204"/>
    </location>
</feature>
<protein>
    <recommendedName>
        <fullName evidence="2">BAG domain-containing protein</fullName>
    </recommendedName>
</protein>
<dbReference type="InterPro" id="IPR036533">
    <property type="entry name" value="BAG_dom_sf"/>
</dbReference>
<dbReference type="Pfam" id="PF12855">
    <property type="entry name" value="Ecl1"/>
    <property type="match status" value="1"/>
</dbReference>
<keyword evidence="4" id="KW-1185">Reference proteome</keyword>
<feature type="region of interest" description="Disordered" evidence="1">
    <location>
        <begin position="681"/>
        <end position="705"/>
    </location>
</feature>
<dbReference type="Proteomes" id="UP001595075">
    <property type="component" value="Unassembled WGS sequence"/>
</dbReference>
<gene>
    <name evidence="3" type="ORF">VTL71DRAFT_2264</name>
</gene>
<feature type="region of interest" description="Disordered" evidence="1">
    <location>
        <begin position="553"/>
        <end position="605"/>
    </location>
</feature>
<feature type="region of interest" description="Disordered" evidence="1">
    <location>
        <begin position="1018"/>
        <end position="1038"/>
    </location>
</feature>
<feature type="compositionally biased region" description="Basic and acidic residues" evidence="1">
    <location>
        <begin position="637"/>
        <end position="649"/>
    </location>
</feature>
<proteinExistence type="predicted"/>
<dbReference type="Pfam" id="PF02179">
    <property type="entry name" value="BAG"/>
    <property type="match status" value="1"/>
</dbReference>
<feature type="compositionally biased region" description="Acidic residues" evidence="1">
    <location>
        <begin position="695"/>
        <end position="705"/>
    </location>
</feature>
<dbReference type="SUPFAM" id="SSF63491">
    <property type="entry name" value="BAG domain"/>
    <property type="match status" value="1"/>
</dbReference>
<feature type="compositionally biased region" description="Basic and acidic residues" evidence="1">
    <location>
        <begin position="497"/>
        <end position="534"/>
    </location>
</feature>
<dbReference type="SMART" id="SM00355">
    <property type="entry name" value="ZnF_C2H2"/>
    <property type="match status" value="2"/>
</dbReference>
<dbReference type="InterPro" id="IPR024368">
    <property type="entry name" value="Ecl1/2/3"/>
</dbReference>
<dbReference type="EMBL" id="JAZHXI010000011">
    <property type="protein sequence ID" value="KAL2066193.1"/>
    <property type="molecule type" value="Genomic_DNA"/>
</dbReference>
<evidence type="ECO:0000313" key="3">
    <source>
        <dbReference type="EMBL" id="KAL2066193.1"/>
    </source>
</evidence>
<feature type="region of interest" description="Disordered" evidence="1">
    <location>
        <begin position="494"/>
        <end position="538"/>
    </location>
</feature>
<feature type="region of interest" description="Disordered" evidence="1">
    <location>
        <begin position="758"/>
        <end position="778"/>
    </location>
</feature>
<feature type="compositionally biased region" description="Polar residues" evidence="1">
    <location>
        <begin position="554"/>
        <end position="578"/>
    </location>
</feature>
<dbReference type="InterPro" id="IPR003103">
    <property type="entry name" value="BAG_domain"/>
</dbReference>
<dbReference type="InterPro" id="IPR013087">
    <property type="entry name" value="Znf_C2H2_type"/>
</dbReference>
<feature type="compositionally biased region" description="Basic and acidic residues" evidence="1">
    <location>
        <begin position="874"/>
        <end position="886"/>
    </location>
</feature>
<feature type="domain" description="BAG" evidence="2">
    <location>
        <begin position="1126"/>
        <end position="1162"/>
    </location>
</feature>
<feature type="compositionally biased region" description="Low complexity" evidence="1">
    <location>
        <begin position="109"/>
        <end position="121"/>
    </location>
</feature>
<evidence type="ECO:0000256" key="1">
    <source>
        <dbReference type="SAM" id="MobiDB-lite"/>
    </source>
</evidence>
<dbReference type="InterPro" id="IPR058925">
    <property type="entry name" value="zf-C2H2_AcuF"/>
</dbReference>
<organism evidence="3 4">
    <name type="scientific">Oculimacula yallundae</name>
    <dbReference type="NCBI Taxonomy" id="86028"/>
    <lineage>
        <taxon>Eukaryota</taxon>
        <taxon>Fungi</taxon>
        <taxon>Dikarya</taxon>
        <taxon>Ascomycota</taxon>
        <taxon>Pezizomycotina</taxon>
        <taxon>Leotiomycetes</taxon>
        <taxon>Helotiales</taxon>
        <taxon>Ploettnerulaceae</taxon>
        <taxon>Oculimacula</taxon>
    </lineage>
</organism>
<evidence type="ECO:0000313" key="4">
    <source>
        <dbReference type="Proteomes" id="UP001595075"/>
    </source>
</evidence>
<sequence>MAEPSSIASCGSACSALFPLLIGSLIKEPNLQEQLSPDAVKDESKRFELWARNIAALQDAHLPSSLEHRLRDDASARGIVRKALLYLEESLQMALSIASGERENEVWDSPSPSEETTNPSELLESASSELIELGLAIQEGITNLFQLSMIIRKKPERDEYLKASLTYTIDPIADIIHVGDKYPIAKRGEKWLMERLGIAITRRRQYLLYRKEHQEKMEQVHMLKVGVDGKTVWSGEKASTYHPNEILEDSRPVDLGTGDFKGTARTEYADSSKGKDGASNFLRTPLLPKDSMGIRADYNQHFECPYCRRPQKVQDKNEWKKHVFSDLRPYVCTFESCGLNMFESQNQWFEHEMRFHRKQWACQHCKEATVQTRPDLEKHMSLIHADKLHERPLEGLLDACQISRVNATECPLCIEYGEKFQKINRSTKCDVSLKQFQEHLGRHMEQLALSALPQEEVDGDEGLASDDAESSSTRSYEGIPYEDDALALAGQLEGLDGSDKASDKTNQEDDDGSKEMRKKMQAEGKTAGESDKSDYAYAPDQMGMQMGGVPFYHNQGQTLPHPQHQYPNVTSDPSGQMHSDNDLAPIRPPSKTPVNAPAVVDTPQMDQDTEKKLILLDHLLKQQEEGRTNSDGQGQEGPHKEGQSKEAQKDPLVGLDLEAKLALLNKMMKLQYLKRQSLRDFGEERSNVEQRSEQEQEADITETETLENTLEAATSSTYTCCNCDAVVHQEIHSTTCPLCGHHKCHDCGTAEYPIVPKRSDTRTDRPKSMMEPPDTNSEDDSLLLICGIGDTIYRLYFPANTIDSGKLQVRDINQRAIQCVHPGKNEILKLFYADQYLKDQMAPARDYGLKNGSKIFAAVGTAESDDILEGGEFEEHRKSEHGDAKAPDTPAEEPNLITRKDFETYAADFDRQARSVNPSTTKTMTFDNNPVDWSSNTFCLACDRQTDGQTFCSDACRLAAYQNASHAGSPTRNLNYSPIRLPVRGNAGSFSEVLSDPEEISTKFTPEEWAASFEPTTFMPEVNSRPHPTSQPRGGSHIKVDSVDATQFGQTRVESEIPVKSPGSTEFSAKSESRRAAIQQLDALSKYFHGTLIPLCEKFLFPGSADVPEAENIHRQLSQRILSEVLLKLDAVETEGDPEARAVRKGLVSEAQASLKTLDQDLALFLKHESRKRNEKEIREKGEKRKKGEGTEKERPMDGRDDTK</sequence>
<accession>A0ABR4C8E2</accession>
<evidence type="ECO:0000259" key="2">
    <source>
        <dbReference type="PROSITE" id="PS51035"/>
    </source>
</evidence>
<feature type="region of interest" description="Disordered" evidence="1">
    <location>
        <begin position="102"/>
        <end position="121"/>
    </location>
</feature>
<comment type="caution">
    <text evidence="3">The sequence shown here is derived from an EMBL/GenBank/DDBJ whole genome shotgun (WGS) entry which is preliminary data.</text>
</comment>
<feature type="region of interest" description="Disordered" evidence="1">
    <location>
        <begin position="1050"/>
        <end position="1071"/>
    </location>
</feature>